<evidence type="ECO:0000313" key="2">
    <source>
        <dbReference type="Proteomes" id="UP000180057"/>
    </source>
</evidence>
<dbReference type="EMBL" id="MLQS01000027">
    <property type="protein sequence ID" value="OIJ18737.1"/>
    <property type="molecule type" value="Genomic_DNA"/>
</dbReference>
<comment type="caution">
    <text evidence="1">The sequence shown here is derived from an EMBL/GenBank/DDBJ whole genome shotgun (WGS) entry which is preliminary data.</text>
</comment>
<reference evidence="1 2" key="1">
    <citation type="submission" date="2016-10" db="EMBL/GenBank/DDBJ databases">
        <title>Draft genome sequences of four alkaliphilic bacteria belonging to the Anaerobacillus genus.</title>
        <authorList>
            <person name="Bassil N.M."/>
            <person name="Lloyd J.R."/>
        </authorList>
    </citation>
    <scope>NUCLEOTIDE SEQUENCE [LARGE SCALE GENOMIC DNA]</scope>
    <source>
        <strain evidence="1 2">DSM 22531</strain>
    </source>
</reference>
<proteinExistence type="predicted"/>
<keyword evidence="2" id="KW-1185">Reference proteome</keyword>
<organism evidence="1 2">
    <name type="scientific">Anaerobacillus alkalidiazotrophicus</name>
    <dbReference type="NCBI Taxonomy" id="472963"/>
    <lineage>
        <taxon>Bacteria</taxon>
        <taxon>Bacillati</taxon>
        <taxon>Bacillota</taxon>
        <taxon>Bacilli</taxon>
        <taxon>Bacillales</taxon>
        <taxon>Bacillaceae</taxon>
        <taxon>Anaerobacillus</taxon>
    </lineage>
</organism>
<gene>
    <name evidence="1" type="ORF">BKP45_15750</name>
</gene>
<sequence length="67" mass="7892">MIVVCKNHIKDGLQYLQAPHIISIKDNNFKGCCVFCENLAEYKLFYSVPVSRSHRMYVQEMIQKQKI</sequence>
<evidence type="ECO:0000313" key="1">
    <source>
        <dbReference type="EMBL" id="OIJ18737.1"/>
    </source>
</evidence>
<dbReference type="AlphaFoldDB" id="A0A1S2M487"/>
<dbReference type="STRING" id="472963.BKP45_15750"/>
<name>A0A1S2M487_9BACI</name>
<protein>
    <recommendedName>
        <fullName evidence="3">CxxH/CxxC protein</fullName>
    </recommendedName>
</protein>
<accession>A0A1S2M487</accession>
<evidence type="ECO:0008006" key="3">
    <source>
        <dbReference type="Google" id="ProtNLM"/>
    </source>
</evidence>
<dbReference type="Proteomes" id="UP000180057">
    <property type="component" value="Unassembled WGS sequence"/>
</dbReference>